<name>Q764R9_GEOG3</name>
<dbReference type="GO" id="GO:0006208">
    <property type="term" value="P:pyrimidine nucleobase catabolic process"/>
    <property type="evidence" value="ECO:0007669"/>
    <property type="project" value="TreeGrafter"/>
</dbReference>
<reference evidence="3 5" key="2">
    <citation type="journal article" date="2014" name="Genome Announc.">
        <title>Complete Genome Sequence of the Thermophilic Polychlorinated Biphenyl Degrader Geobacillus sp. Strain JF8 (NBRC 109937).</title>
        <authorList>
            <person name="Shintani M."/>
            <person name="Ohtsubo Y."/>
            <person name="Fukuda K."/>
            <person name="Hosoyama A."/>
            <person name="Ohji S."/>
            <person name="Yamazoe A."/>
            <person name="Fujita N."/>
            <person name="Nagata Y."/>
            <person name="Tsuda M."/>
            <person name="Hatta T."/>
            <person name="Kimbara K."/>
        </authorList>
    </citation>
    <scope>NUCLEOTIDE SEQUENCE [LARGE SCALE GENOMIC DNA]</scope>
    <source>
        <strain evidence="3 5">JF8</strain>
    </source>
</reference>
<accession>S5ZEH1</accession>
<dbReference type="KEGG" id="gjf:M493_12190"/>
<dbReference type="InterPro" id="IPR012349">
    <property type="entry name" value="Split_barrel_FMN-bd"/>
</dbReference>
<dbReference type="PANTHER" id="PTHR30466:SF1">
    <property type="entry name" value="FMN REDUCTASE (NADH) RUTF"/>
    <property type="match status" value="1"/>
</dbReference>
<dbReference type="InterPro" id="IPR050268">
    <property type="entry name" value="NADH-dep_flavin_reductase"/>
</dbReference>
<dbReference type="SMART" id="SM00903">
    <property type="entry name" value="Flavin_Reduct"/>
    <property type="match status" value="1"/>
</dbReference>
<sequence length="160" mass="18215">MVIDKREFRNTLGRFATGITIVTTVEEDKVHGMTANAFLSVSLDPPLVLVSIDHKAKMHQLLPKTHMYGISILREDQEAVSQHFAGRPQENAPQFFWKENFPFIKNSIAQLACEIVDEHPAGDHTLYIGQVKWLSYEEEGNPLLFYAGKYRKLDLKGEAE</sequence>
<feature type="domain" description="Flavin reductase like" evidence="2">
    <location>
        <begin position="12"/>
        <end position="152"/>
    </location>
</feature>
<dbReference type="HOGENOM" id="CLU_059021_1_4_9"/>
<gene>
    <name evidence="4" type="primary">mocB</name>
    <name evidence="3" type="ORF">M493_12190</name>
</gene>
<protein>
    <submittedName>
        <fullName evidence="4">Hydroxylase small component</fullName>
    </submittedName>
</protein>
<keyword evidence="5" id="KW-1185">Reference proteome</keyword>
<dbReference type="EMBL" id="CP006254">
    <property type="protein sequence ID" value="AGT32685.1"/>
    <property type="molecule type" value="Genomic_DNA"/>
</dbReference>
<evidence type="ECO:0000313" key="4">
    <source>
        <dbReference type="EMBL" id="BAD08312.1"/>
    </source>
</evidence>
<dbReference type="Proteomes" id="UP000015500">
    <property type="component" value="Chromosome"/>
</dbReference>
<dbReference type="Pfam" id="PF01613">
    <property type="entry name" value="Flavin_Reduct"/>
    <property type="match status" value="1"/>
</dbReference>
<dbReference type="PATRIC" id="fig|1345697.3.peg.2370"/>
<dbReference type="GO" id="GO:0010181">
    <property type="term" value="F:FMN binding"/>
    <property type="evidence" value="ECO:0007669"/>
    <property type="project" value="InterPro"/>
</dbReference>
<keyword evidence="1" id="KW-0560">Oxidoreductase</keyword>
<dbReference type="RefSeq" id="WP_020960481.1">
    <property type="nucleotide sequence ID" value="NC_022080.4"/>
</dbReference>
<evidence type="ECO:0000313" key="5">
    <source>
        <dbReference type="Proteomes" id="UP000015500"/>
    </source>
</evidence>
<dbReference type="AlphaFoldDB" id="Q764R9"/>
<dbReference type="EMBL" id="AB116258">
    <property type="protein sequence ID" value="BAD08312.1"/>
    <property type="molecule type" value="Genomic_DNA"/>
</dbReference>
<reference evidence="4" key="1">
    <citation type="journal article" date="2004" name="Microbiology">
        <title>Genes for Mn(II)-dependent NahC and Fe(II)-dependent NahH located in close proximity in the thermophilic naphthalene and PCB degrader, Bacillus sp. JF8: cloning and characterization.</title>
        <authorList>
            <person name="Miyazawa D."/>
            <person name="Mukerjee-Dhar G."/>
            <person name="Shimura M."/>
            <person name="Hatta T."/>
            <person name="Kimbara K."/>
        </authorList>
    </citation>
    <scope>NUCLEOTIDE SEQUENCE</scope>
    <source>
        <strain evidence="4">JF8</strain>
    </source>
</reference>
<evidence type="ECO:0000259" key="2">
    <source>
        <dbReference type="SMART" id="SM00903"/>
    </source>
</evidence>
<dbReference type="Gene3D" id="2.30.110.10">
    <property type="entry name" value="Electron Transport, Fmn-binding Protein, Chain A"/>
    <property type="match status" value="1"/>
</dbReference>
<dbReference type="OrthoDB" id="9792858at2"/>
<dbReference type="SUPFAM" id="SSF50475">
    <property type="entry name" value="FMN-binding split barrel"/>
    <property type="match status" value="1"/>
</dbReference>
<evidence type="ECO:0000256" key="1">
    <source>
        <dbReference type="ARBA" id="ARBA00023002"/>
    </source>
</evidence>
<dbReference type="STRING" id="1921421.M493_12190"/>
<evidence type="ECO:0000313" key="3">
    <source>
        <dbReference type="EMBL" id="AGT32685.1"/>
    </source>
</evidence>
<dbReference type="GO" id="GO:0042602">
    <property type="term" value="F:riboflavin reductase (NADPH) activity"/>
    <property type="evidence" value="ECO:0007669"/>
    <property type="project" value="TreeGrafter"/>
</dbReference>
<accession>Q764R9</accession>
<organism evidence="4">
    <name type="scientific">Geobacillus genomosp. 3</name>
    <dbReference type="NCBI Taxonomy" id="1921421"/>
    <lineage>
        <taxon>Bacteria</taxon>
        <taxon>Bacillati</taxon>
        <taxon>Bacillota</taxon>
        <taxon>Bacilli</taxon>
        <taxon>Bacillales</taxon>
        <taxon>Anoxybacillaceae</taxon>
        <taxon>Geobacillus</taxon>
    </lineage>
</organism>
<proteinExistence type="predicted"/>
<dbReference type="InterPro" id="IPR002563">
    <property type="entry name" value="Flavin_Rdtase-like_dom"/>
</dbReference>
<dbReference type="PANTHER" id="PTHR30466">
    <property type="entry name" value="FLAVIN REDUCTASE"/>
    <property type="match status" value="1"/>
</dbReference>